<dbReference type="InterPro" id="IPR006503">
    <property type="entry name" value="Nase-assoc"/>
</dbReference>
<dbReference type="SUPFAM" id="SSF52833">
    <property type="entry name" value="Thioredoxin-like"/>
    <property type="match status" value="1"/>
</dbReference>
<dbReference type="Pfam" id="PF03960">
    <property type="entry name" value="ArsC"/>
    <property type="match status" value="1"/>
</dbReference>
<comment type="caution">
    <text evidence="3">The sequence shown here is derived from an EMBL/GenBank/DDBJ whole genome shotgun (WGS) entry which is preliminary data.</text>
</comment>
<keyword evidence="4" id="KW-1185">Reference proteome</keyword>
<dbReference type="Gene3D" id="3.40.30.10">
    <property type="entry name" value="Glutaredoxin"/>
    <property type="match status" value="1"/>
</dbReference>
<reference evidence="3 4" key="1">
    <citation type="submission" date="2018-09" db="EMBL/GenBank/DDBJ databases">
        <authorList>
            <person name="Zhu H."/>
        </authorList>
    </citation>
    <scope>NUCLEOTIDE SEQUENCE [LARGE SCALE GENOMIC DNA]</scope>
    <source>
        <strain evidence="3 4">K2W22B-5</strain>
    </source>
</reference>
<dbReference type="Proteomes" id="UP000283458">
    <property type="component" value="Unassembled WGS sequence"/>
</dbReference>
<evidence type="ECO:0000313" key="3">
    <source>
        <dbReference type="EMBL" id="RJF83910.1"/>
    </source>
</evidence>
<proteinExistence type="inferred from homology"/>
<accession>A0A418W1M3</accession>
<name>A0A418W1M3_9PROT</name>
<evidence type="ECO:0000313" key="4">
    <source>
        <dbReference type="Proteomes" id="UP000283458"/>
    </source>
</evidence>
<dbReference type="AlphaFoldDB" id="A0A418W1M3"/>
<organism evidence="3 4">
    <name type="scientific">Azospirillum cavernae</name>
    <dbReference type="NCBI Taxonomy" id="2320860"/>
    <lineage>
        <taxon>Bacteria</taxon>
        <taxon>Pseudomonadati</taxon>
        <taxon>Pseudomonadota</taxon>
        <taxon>Alphaproteobacteria</taxon>
        <taxon>Rhodospirillales</taxon>
        <taxon>Azospirillaceae</taxon>
        <taxon>Azospirillum</taxon>
    </lineage>
</organism>
<protein>
    <submittedName>
        <fullName evidence="3">Nitrogen fixation protein NifO</fullName>
    </submittedName>
</protein>
<dbReference type="PROSITE" id="PS51353">
    <property type="entry name" value="ARSC"/>
    <property type="match status" value="1"/>
</dbReference>
<dbReference type="InterPro" id="IPR036249">
    <property type="entry name" value="Thioredoxin-like_sf"/>
</dbReference>
<comment type="similarity">
    <text evidence="1 2">Belongs to the ArsC family.</text>
</comment>
<dbReference type="OrthoDB" id="5432555at2"/>
<evidence type="ECO:0000256" key="2">
    <source>
        <dbReference type="PROSITE-ProRule" id="PRU01282"/>
    </source>
</evidence>
<dbReference type="EMBL" id="QYUL01000001">
    <property type="protein sequence ID" value="RJF83910.1"/>
    <property type="molecule type" value="Genomic_DNA"/>
</dbReference>
<dbReference type="RefSeq" id="WP_119829551.1">
    <property type="nucleotide sequence ID" value="NZ_QYUL01000001.1"/>
</dbReference>
<evidence type="ECO:0000256" key="1">
    <source>
        <dbReference type="ARBA" id="ARBA00007198"/>
    </source>
</evidence>
<sequence length="145" mass="15633">MAEVIFYGLTGCTANAKQRLQLQAAGHSLIERDLATAPLSAAELRAFFGDKEVGAWFNRRAVAVKSGAVTPDDLDEAAALAAMLADRDLIRRPLLESGDRREAGFDPATLHAWIGLTSQESCDDKHARGQCDHGHQHFVKPPVAA</sequence>
<dbReference type="InterPro" id="IPR006660">
    <property type="entry name" value="Arsenate_reductase-like"/>
</dbReference>
<gene>
    <name evidence="3" type="ORF">D3877_04615</name>
</gene>
<dbReference type="NCBIfam" id="TIGR01616">
    <property type="entry name" value="nitro_assoc"/>
    <property type="match status" value="1"/>
</dbReference>